<dbReference type="OMA" id="PRECEGQ"/>
<reference evidence="3" key="3">
    <citation type="submission" date="2023-03" db="UniProtKB">
        <authorList>
            <consortium name="EnsemblPlants"/>
        </authorList>
    </citation>
    <scope>IDENTIFICATION</scope>
    <source>
        <strain evidence="3">cv. Chiifu-401-42</strain>
    </source>
</reference>
<dbReference type="SUPFAM" id="SSF117281">
    <property type="entry name" value="Kelch motif"/>
    <property type="match status" value="1"/>
</dbReference>
<protein>
    <recommendedName>
        <fullName evidence="2">F-box domain-containing protein</fullName>
    </recommendedName>
</protein>
<name>M4F4M9_BRACM</name>
<dbReference type="InterPro" id="IPR036047">
    <property type="entry name" value="F-box-like_dom_sf"/>
</dbReference>
<dbReference type="PANTHER" id="PTHR24414:SF72">
    <property type="entry name" value="F-BOX DOMAIN-CONTAINING PROTEIN"/>
    <property type="match status" value="1"/>
</dbReference>
<dbReference type="CDD" id="cd22152">
    <property type="entry name" value="F-box_AtAFR-like"/>
    <property type="match status" value="1"/>
</dbReference>
<evidence type="ECO:0000259" key="2">
    <source>
        <dbReference type="PROSITE" id="PS50181"/>
    </source>
</evidence>
<dbReference type="HOGENOM" id="CLU_795369_0_0_1"/>
<dbReference type="Proteomes" id="UP000011750">
    <property type="component" value="Chromosome A09"/>
</dbReference>
<accession>M4F4M9</accession>
<dbReference type="AlphaFoldDB" id="M4F4M9"/>
<dbReference type="EnsemblPlants" id="Bra036029.1">
    <property type="protein sequence ID" value="Bra036029.1-P"/>
    <property type="gene ID" value="Bra036029"/>
</dbReference>
<keyword evidence="4" id="KW-1185">Reference proteome</keyword>
<dbReference type="SUPFAM" id="SSF81383">
    <property type="entry name" value="F-box domain"/>
    <property type="match status" value="1"/>
</dbReference>
<organism evidence="3 4">
    <name type="scientific">Brassica campestris</name>
    <name type="common">Field mustard</name>
    <dbReference type="NCBI Taxonomy" id="3711"/>
    <lineage>
        <taxon>Eukaryota</taxon>
        <taxon>Viridiplantae</taxon>
        <taxon>Streptophyta</taxon>
        <taxon>Embryophyta</taxon>
        <taxon>Tracheophyta</taxon>
        <taxon>Spermatophyta</taxon>
        <taxon>Magnoliopsida</taxon>
        <taxon>eudicotyledons</taxon>
        <taxon>Gunneridae</taxon>
        <taxon>Pentapetalae</taxon>
        <taxon>rosids</taxon>
        <taxon>malvids</taxon>
        <taxon>Brassicales</taxon>
        <taxon>Brassicaceae</taxon>
        <taxon>Brassiceae</taxon>
        <taxon>Brassica</taxon>
    </lineage>
</organism>
<dbReference type="Gramene" id="Bra036029.1">
    <property type="protein sequence ID" value="Bra036029.1-P"/>
    <property type="gene ID" value="Bra036029"/>
</dbReference>
<proteinExistence type="predicted"/>
<feature type="domain" description="F-box" evidence="2">
    <location>
        <begin position="20"/>
        <end position="68"/>
    </location>
</feature>
<sequence length="349" mass="39265">MSNSNADEPPENYTTHPPPPPSLSSLPDEIVLRCLARVPRSYHLSLSWVSKNLKALVRSLPELNGQRSILHKRSSLYLCFQQEYNDSSFHWFTLCPTEETSTTEYQLLSNSTPFPPHKYGSSTVAVGSNIFFIGRSRRPSSDLWILDTRSGNMTQGPSMSVPRNVEDAAVGVIDGKIYVIGGGGYHEEIQVEVFHPKSETWELAGIENMRTIPRSSASVEGKVYMVEYEKTSVYNPRECEGQRLVKIVSERLSERGRKETVPDTVERSSETSEFQTVKHPIESKCKQVVDKTLIKERPAPARHDMTSPCTGSSPRLIFNFKSADDWLKDAGNEAVYRSVILNKMTTMCL</sequence>
<dbReference type="Pfam" id="PF25210">
    <property type="entry name" value="Kelch_FKB95"/>
    <property type="match status" value="1"/>
</dbReference>
<dbReference type="InterPro" id="IPR050354">
    <property type="entry name" value="F-box/kelch-repeat_ARATH"/>
</dbReference>
<dbReference type="InterPro" id="IPR001810">
    <property type="entry name" value="F-box_dom"/>
</dbReference>
<dbReference type="Pfam" id="PF00646">
    <property type="entry name" value="F-box"/>
    <property type="match status" value="1"/>
</dbReference>
<dbReference type="InParanoid" id="M4F4M9"/>
<dbReference type="InterPro" id="IPR057499">
    <property type="entry name" value="Kelch_FKB95"/>
</dbReference>
<evidence type="ECO:0000256" key="1">
    <source>
        <dbReference type="SAM" id="MobiDB-lite"/>
    </source>
</evidence>
<dbReference type="Gene3D" id="2.120.10.80">
    <property type="entry name" value="Kelch-type beta propeller"/>
    <property type="match status" value="1"/>
</dbReference>
<reference evidence="3 4" key="2">
    <citation type="journal article" date="2018" name="Hortic Res">
        <title>Improved Brassica rapa reference genome by single-molecule sequencing and chromosome conformation capture technologies.</title>
        <authorList>
            <person name="Zhang L."/>
            <person name="Cai X."/>
            <person name="Wu J."/>
            <person name="Liu M."/>
            <person name="Grob S."/>
            <person name="Cheng F."/>
            <person name="Liang J."/>
            <person name="Cai C."/>
            <person name="Liu Z."/>
            <person name="Liu B."/>
            <person name="Wang F."/>
            <person name="Li S."/>
            <person name="Liu F."/>
            <person name="Li X."/>
            <person name="Cheng L."/>
            <person name="Yang W."/>
            <person name="Li M.H."/>
            <person name="Grossniklaus U."/>
            <person name="Zheng H."/>
            <person name="Wang X."/>
        </authorList>
    </citation>
    <scope>NUCLEOTIDE SEQUENCE [LARGE SCALE GENOMIC DNA]</scope>
    <source>
        <strain evidence="3 4">cv. Chiifu-401-42</strain>
    </source>
</reference>
<dbReference type="PANTHER" id="PTHR24414">
    <property type="entry name" value="F-BOX/KELCH-REPEAT PROTEIN SKIP4"/>
    <property type="match status" value="1"/>
</dbReference>
<dbReference type="InterPro" id="IPR015915">
    <property type="entry name" value="Kelch-typ_b-propeller"/>
</dbReference>
<reference evidence="3 4" key="1">
    <citation type="journal article" date="2011" name="Nat. Genet.">
        <title>The genome of the mesopolyploid crop species Brassica rapa.</title>
        <authorList>
            <consortium name="Brassica rapa Genome Sequencing Project Consortium"/>
            <person name="Wang X."/>
            <person name="Wang H."/>
            <person name="Wang J."/>
            <person name="Sun R."/>
            <person name="Wu J."/>
            <person name="Liu S."/>
            <person name="Bai Y."/>
            <person name="Mun J.H."/>
            <person name="Bancroft I."/>
            <person name="Cheng F."/>
            <person name="Huang S."/>
            <person name="Li X."/>
            <person name="Hua W."/>
            <person name="Wang J."/>
            <person name="Wang X."/>
            <person name="Freeling M."/>
            <person name="Pires J.C."/>
            <person name="Paterson A.H."/>
            <person name="Chalhoub B."/>
            <person name="Wang B."/>
            <person name="Hayward A."/>
            <person name="Sharpe A.G."/>
            <person name="Park B.S."/>
            <person name="Weisshaar B."/>
            <person name="Liu B."/>
            <person name="Li B."/>
            <person name="Liu B."/>
            <person name="Tong C."/>
            <person name="Song C."/>
            <person name="Duran C."/>
            <person name="Peng C."/>
            <person name="Geng C."/>
            <person name="Koh C."/>
            <person name="Lin C."/>
            <person name="Edwards D."/>
            <person name="Mu D."/>
            <person name="Shen D."/>
            <person name="Soumpourou E."/>
            <person name="Li F."/>
            <person name="Fraser F."/>
            <person name="Conant G."/>
            <person name="Lassalle G."/>
            <person name="King G.J."/>
            <person name="Bonnema G."/>
            <person name="Tang H."/>
            <person name="Wang H."/>
            <person name="Belcram H."/>
            <person name="Zhou H."/>
            <person name="Hirakawa H."/>
            <person name="Abe H."/>
            <person name="Guo H."/>
            <person name="Wang H."/>
            <person name="Jin H."/>
            <person name="Parkin I.A."/>
            <person name="Batley J."/>
            <person name="Kim J.S."/>
            <person name="Just J."/>
            <person name="Li J."/>
            <person name="Xu J."/>
            <person name="Deng J."/>
            <person name="Kim J.A."/>
            <person name="Li J."/>
            <person name="Yu J."/>
            <person name="Meng J."/>
            <person name="Wang J."/>
            <person name="Min J."/>
            <person name="Poulain J."/>
            <person name="Wang J."/>
            <person name="Hatakeyama K."/>
            <person name="Wu K."/>
            <person name="Wang L."/>
            <person name="Fang L."/>
            <person name="Trick M."/>
            <person name="Links M.G."/>
            <person name="Zhao M."/>
            <person name="Jin M."/>
            <person name="Ramchiary N."/>
            <person name="Drou N."/>
            <person name="Berkman P.J."/>
            <person name="Cai Q."/>
            <person name="Huang Q."/>
            <person name="Li R."/>
            <person name="Tabata S."/>
            <person name="Cheng S."/>
            <person name="Zhang S."/>
            <person name="Zhang S."/>
            <person name="Huang S."/>
            <person name="Sato S."/>
            <person name="Sun S."/>
            <person name="Kwon S.J."/>
            <person name="Choi S.R."/>
            <person name="Lee T.H."/>
            <person name="Fan W."/>
            <person name="Zhao X."/>
            <person name="Tan X."/>
            <person name="Xu X."/>
            <person name="Wang Y."/>
            <person name="Qiu Y."/>
            <person name="Yin Y."/>
            <person name="Li Y."/>
            <person name="Du Y."/>
            <person name="Liao Y."/>
            <person name="Lim Y."/>
            <person name="Narusaka Y."/>
            <person name="Wang Y."/>
            <person name="Wang Z."/>
            <person name="Li Z."/>
            <person name="Wang Z."/>
            <person name="Xiong Z."/>
            <person name="Zhang Z."/>
        </authorList>
    </citation>
    <scope>NUCLEOTIDE SEQUENCE [LARGE SCALE GENOMIC DNA]</scope>
    <source>
        <strain evidence="3 4">cv. Chiifu-401-42</strain>
    </source>
</reference>
<dbReference type="STRING" id="51351.M4F4M9"/>
<dbReference type="PROSITE" id="PS50181">
    <property type="entry name" value="FBOX"/>
    <property type="match status" value="1"/>
</dbReference>
<feature type="region of interest" description="Disordered" evidence="1">
    <location>
        <begin position="1"/>
        <end position="23"/>
    </location>
</feature>
<evidence type="ECO:0000313" key="3">
    <source>
        <dbReference type="EnsemblPlants" id="Bra036029.1-P"/>
    </source>
</evidence>
<evidence type="ECO:0000313" key="4">
    <source>
        <dbReference type="Proteomes" id="UP000011750"/>
    </source>
</evidence>
<dbReference type="eggNOG" id="KOG1072">
    <property type="taxonomic scope" value="Eukaryota"/>
</dbReference>
<feature type="compositionally biased region" description="Basic and acidic residues" evidence="1">
    <location>
        <begin position="258"/>
        <end position="270"/>
    </location>
</feature>
<feature type="region of interest" description="Disordered" evidence="1">
    <location>
        <begin position="258"/>
        <end position="277"/>
    </location>
</feature>